<reference evidence="1 2" key="1">
    <citation type="submission" date="2024-01" db="EMBL/GenBank/DDBJ databases">
        <title>Genome assemblies of Stephania.</title>
        <authorList>
            <person name="Yang L."/>
        </authorList>
    </citation>
    <scope>NUCLEOTIDE SEQUENCE [LARGE SCALE GENOMIC DNA]</scope>
    <source>
        <strain evidence="1">YNDBR</strain>
        <tissue evidence="1">Leaf</tissue>
    </source>
</reference>
<dbReference type="EMBL" id="JBBNAF010000002">
    <property type="protein sequence ID" value="KAK9162756.1"/>
    <property type="molecule type" value="Genomic_DNA"/>
</dbReference>
<gene>
    <name evidence="1" type="ORF">Syun_003658</name>
</gene>
<proteinExistence type="predicted"/>
<comment type="caution">
    <text evidence="1">The sequence shown here is derived from an EMBL/GenBank/DDBJ whole genome shotgun (WGS) entry which is preliminary data.</text>
</comment>
<keyword evidence="2" id="KW-1185">Reference proteome</keyword>
<evidence type="ECO:0000313" key="1">
    <source>
        <dbReference type="EMBL" id="KAK9162756.1"/>
    </source>
</evidence>
<accession>A0AAP0L1P7</accession>
<sequence length="215" mass="24747">MKNVEITRITSTRCRSRAATQHRRAKSEIVPTISRRNNSFQIFKSHMQKAWQWDDFTGEDFHSSFDPEIWGNQKRQWYQLHSKKPDLTKFKEPTSLFEHFIIVGLHSDSNLDDPVKNALTRRKTWELENEKIGKLDEKMLQYQGCDPMPIFEPQFCPLPYMSGDLVGGKDRRSGGNVGGDGSGGKVVVVVKRRRRRGWRGTVKIGRKDGSVLGRG</sequence>
<dbReference type="Proteomes" id="UP001420932">
    <property type="component" value="Unassembled WGS sequence"/>
</dbReference>
<evidence type="ECO:0000313" key="2">
    <source>
        <dbReference type="Proteomes" id="UP001420932"/>
    </source>
</evidence>
<organism evidence="1 2">
    <name type="scientific">Stephania yunnanensis</name>
    <dbReference type="NCBI Taxonomy" id="152371"/>
    <lineage>
        <taxon>Eukaryota</taxon>
        <taxon>Viridiplantae</taxon>
        <taxon>Streptophyta</taxon>
        <taxon>Embryophyta</taxon>
        <taxon>Tracheophyta</taxon>
        <taxon>Spermatophyta</taxon>
        <taxon>Magnoliopsida</taxon>
        <taxon>Ranunculales</taxon>
        <taxon>Menispermaceae</taxon>
        <taxon>Menispermoideae</taxon>
        <taxon>Cissampelideae</taxon>
        <taxon>Stephania</taxon>
    </lineage>
</organism>
<protein>
    <submittedName>
        <fullName evidence="1">Uncharacterized protein</fullName>
    </submittedName>
</protein>
<dbReference type="AlphaFoldDB" id="A0AAP0L1P7"/>
<name>A0AAP0L1P7_9MAGN</name>